<organism evidence="1 2">
    <name type="scientific">Thermoflexibacter ruber</name>
    <dbReference type="NCBI Taxonomy" id="1003"/>
    <lineage>
        <taxon>Bacteria</taxon>
        <taxon>Pseudomonadati</taxon>
        <taxon>Bacteroidota</taxon>
        <taxon>Cytophagia</taxon>
        <taxon>Cytophagales</taxon>
        <taxon>Thermoflexibacteraceae</taxon>
        <taxon>Thermoflexibacter</taxon>
    </lineage>
</organism>
<protein>
    <submittedName>
        <fullName evidence="1">Uncharacterized protein</fullName>
    </submittedName>
</protein>
<reference evidence="1 2" key="1">
    <citation type="submission" date="2016-10" db="EMBL/GenBank/DDBJ databases">
        <authorList>
            <person name="de Groot N.N."/>
        </authorList>
    </citation>
    <scope>NUCLEOTIDE SEQUENCE [LARGE SCALE GENOMIC DNA]</scope>
    <source>
        <strain>GEY</strain>
        <strain evidence="2">DSM 9560</strain>
    </source>
</reference>
<keyword evidence="2" id="KW-1185">Reference proteome</keyword>
<proteinExistence type="predicted"/>
<dbReference type="Proteomes" id="UP000199513">
    <property type="component" value="Unassembled WGS sequence"/>
</dbReference>
<evidence type="ECO:0000313" key="2">
    <source>
        <dbReference type="Proteomes" id="UP000199513"/>
    </source>
</evidence>
<dbReference type="AlphaFoldDB" id="A0A1I2J8Z6"/>
<dbReference type="STRING" id="1003.SAMN04488541_104511"/>
<gene>
    <name evidence="1" type="ORF">SAMN04488541_104511</name>
</gene>
<accession>A0A1I2J8Z6</accession>
<dbReference type="EMBL" id="FONY01000045">
    <property type="protein sequence ID" value="SFF51282.1"/>
    <property type="molecule type" value="Genomic_DNA"/>
</dbReference>
<sequence length="143" mass="16492">MYVTNRYGNYSFTYELELMRTYKVRPFVAVSAGNTRFKTELVVRDPEVYTRDCPKPEKIDNLFESITPQRSATLGLRFVLHKIEYDDDTHRTNYICLDVSVTHLTGGEDARYMVLKNDMPNPNAGSEVVIPFASEARPDIIYP</sequence>
<evidence type="ECO:0000313" key="1">
    <source>
        <dbReference type="EMBL" id="SFF51282.1"/>
    </source>
</evidence>
<name>A0A1I2J8Z6_9BACT</name>